<protein>
    <submittedName>
        <fullName evidence="3">Helix-turn-helix transcriptional regulator</fullName>
    </submittedName>
</protein>
<dbReference type="CDD" id="cd00093">
    <property type="entry name" value="HTH_XRE"/>
    <property type="match status" value="1"/>
</dbReference>
<feature type="region of interest" description="Disordered" evidence="1">
    <location>
        <begin position="168"/>
        <end position="229"/>
    </location>
</feature>
<dbReference type="SMART" id="SM00530">
    <property type="entry name" value="HTH_XRE"/>
    <property type="match status" value="1"/>
</dbReference>
<evidence type="ECO:0000259" key="2">
    <source>
        <dbReference type="PROSITE" id="PS50943"/>
    </source>
</evidence>
<comment type="caution">
    <text evidence="3">The sequence shown here is derived from an EMBL/GenBank/DDBJ whole genome shotgun (WGS) entry which is preliminary data.</text>
</comment>
<name>A0ABU8U1G7_9ACTN</name>
<organism evidence="3 4">
    <name type="scientific">Streptomyces caledonius</name>
    <dbReference type="NCBI Taxonomy" id="3134107"/>
    <lineage>
        <taxon>Bacteria</taxon>
        <taxon>Bacillati</taxon>
        <taxon>Actinomycetota</taxon>
        <taxon>Actinomycetes</taxon>
        <taxon>Kitasatosporales</taxon>
        <taxon>Streptomycetaceae</taxon>
        <taxon>Streptomyces</taxon>
    </lineage>
</organism>
<dbReference type="EMBL" id="JBBKAM010000002">
    <property type="protein sequence ID" value="MEJ8641711.1"/>
    <property type="molecule type" value="Genomic_DNA"/>
</dbReference>
<feature type="domain" description="HTH cro/C1-type" evidence="2">
    <location>
        <begin position="22"/>
        <end position="55"/>
    </location>
</feature>
<dbReference type="Proteomes" id="UP001382904">
    <property type="component" value="Unassembled WGS sequence"/>
</dbReference>
<sequence length="229" mass="25193">MGRPLRKLTPYASTQHRFGAELRRFRKLRGISQAELGLRIMHSGSTVSKVEKAERWPSREFAFRSDEVLRAEGSLTVLWVRAQQERTDQVPTNTQGEMPSRPAKEEPLLDEILRIPAADRKQLCEFRRLADRITADLTDLRAIVAEHREGAPLRRKLEEAISLLAGTTEPSVADTASRSGEAVGPGAGELARCASTPTRSSGKAPVMSGGPSLHSRHRKTSHSGQKGGQ</sequence>
<evidence type="ECO:0000313" key="4">
    <source>
        <dbReference type="Proteomes" id="UP001382904"/>
    </source>
</evidence>
<evidence type="ECO:0000256" key="1">
    <source>
        <dbReference type="SAM" id="MobiDB-lite"/>
    </source>
</evidence>
<evidence type="ECO:0000313" key="3">
    <source>
        <dbReference type="EMBL" id="MEJ8641711.1"/>
    </source>
</evidence>
<keyword evidence="4" id="KW-1185">Reference proteome</keyword>
<dbReference type="Pfam" id="PF01381">
    <property type="entry name" value="HTH_3"/>
    <property type="match status" value="1"/>
</dbReference>
<accession>A0ABU8U1G7</accession>
<proteinExistence type="predicted"/>
<dbReference type="InterPro" id="IPR001387">
    <property type="entry name" value="Cro/C1-type_HTH"/>
</dbReference>
<dbReference type="InterPro" id="IPR010982">
    <property type="entry name" value="Lambda_DNA-bd_dom_sf"/>
</dbReference>
<reference evidence="3 4" key="1">
    <citation type="submission" date="2024-03" db="EMBL/GenBank/DDBJ databases">
        <title>Novel Streptomyces species of biotechnological and ecological value are a feature of Machair soil.</title>
        <authorList>
            <person name="Prole J.R."/>
            <person name="Goodfellow M."/>
            <person name="Allenby N."/>
            <person name="Ward A.C."/>
        </authorList>
    </citation>
    <scope>NUCLEOTIDE SEQUENCE [LARGE SCALE GENOMIC DNA]</scope>
    <source>
        <strain evidence="3 4">MS1.HAVA.3</strain>
    </source>
</reference>
<dbReference type="PROSITE" id="PS50943">
    <property type="entry name" value="HTH_CROC1"/>
    <property type="match status" value="1"/>
</dbReference>
<dbReference type="Gene3D" id="1.10.260.40">
    <property type="entry name" value="lambda repressor-like DNA-binding domains"/>
    <property type="match status" value="1"/>
</dbReference>
<feature type="compositionally biased region" description="Polar residues" evidence="1">
    <location>
        <begin position="168"/>
        <end position="178"/>
    </location>
</feature>
<gene>
    <name evidence="3" type="ORF">WKI68_10000</name>
</gene>
<dbReference type="SUPFAM" id="SSF47413">
    <property type="entry name" value="lambda repressor-like DNA-binding domains"/>
    <property type="match status" value="1"/>
</dbReference>